<reference evidence="1 2" key="1">
    <citation type="submission" date="2020-10" db="EMBL/GenBank/DDBJ databases">
        <title>The Coptis chinensis genome and diversification of protoberbering-type alkaloids.</title>
        <authorList>
            <person name="Wang B."/>
            <person name="Shu S."/>
            <person name="Song C."/>
            <person name="Liu Y."/>
        </authorList>
    </citation>
    <scope>NUCLEOTIDE SEQUENCE [LARGE SCALE GENOMIC DNA]</scope>
    <source>
        <strain evidence="1">HL-2020</strain>
        <tissue evidence="1">Leaf</tissue>
    </source>
</reference>
<dbReference type="EMBL" id="JADFTS010000009">
    <property type="protein sequence ID" value="KAF9589999.1"/>
    <property type="molecule type" value="Genomic_DNA"/>
</dbReference>
<accession>A0A835H096</accession>
<name>A0A835H096_9MAGN</name>
<dbReference type="AlphaFoldDB" id="A0A835H096"/>
<gene>
    <name evidence="1" type="ORF">IFM89_030149</name>
</gene>
<dbReference type="OrthoDB" id="695519at2759"/>
<sequence>MPMDITYEDEPAKRQFFEYLQGEAEFWLERLHECAENGLKRFLDAKEPEDYQEFRTKLIDRTRVTKHYFANLVRNLRRME</sequence>
<dbReference type="Gene3D" id="1.20.120.1750">
    <property type="match status" value="1"/>
</dbReference>
<evidence type="ECO:0000313" key="2">
    <source>
        <dbReference type="Proteomes" id="UP000631114"/>
    </source>
</evidence>
<dbReference type="Proteomes" id="UP000631114">
    <property type="component" value="Unassembled WGS sequence"/>
</dbReference>
<keyword evidence="2" id="KW-1185">Reference proteome</keyword>
<comment type="caution">
    <text evidence="1">The sequence shown here is derived from an EMBL/GenBank/DDBJ whole genome shotgun (WGS) entry which is preliminary data.</text>
</comment>
<evidence type="ECO:0000313" key="1">
    <source>
        <dbReference type="EMBL" id="KAF9589999.1"/>
    </source>
</evidence>
<protein>
    <submittedName>
        <fullName evidence="1">Uncharacterized protein</fullName>
    </submittedName>
</protein>
<organism evidence="1 2">
    <name type="scientific">Coptis chinensis</name>
    <dbReference type="NCBI Taxonomy" id="261450"/>
    <lineage>
        <taxon>Eukaryota</taxon>
        <taxon>Viridiplantae</taxon>
        <taxon>Streptophyta</taxon>
        <taxon>Embryophyta</taxon>
        <taxon>Tracheophyta</taxon>
        <taxon>Spermatophyta</taxon>
        <taxon>Magnoliopsida</taxon>
        <taxon>Ranunculales</taxon>
        <taxon>Ranunculaceae</taxon>
        <taxon>Coptidoideae</taxon>
        <taxon>Coptis</taxon>
    </lineage>
</organism>
<proteinExistence type="predicted"/>